<proteinExistence type="predicted"/>
<feature type="non-terminal residue" evidence="1">
    <location>
        <position position="146"/>
    </location>
</feature>
<reference evidence="1 2" key="1">
    <citation type="journal article" name="Sci. Rep.">
        <title>Genome-scale phylogenetic analyses confirm Olpidium as the closest living zoosporic fungus to the non-flagellated, terrestrial fungi.</title>
        <authorList>
            <person name="Chang Y."/>
            <person name="Rochon D."/>
            <person name="Sekimoto S."/>
            <person name="Wang Y."/>
            <person name="Chovatia M."/>
            <person name="Sandor L."/>
            <person name="Salamov A."/>
            <person name="Grigoriev I.V."/>
            <person name="Stajich J.E."/>
            <person name="Spatafora J.W."/>
        </authorList>
    </citation>
    <scope>NUCLEOTIDE SEQUENCE [LARGE SCALE GENOMIC DNA]</scope>
    <source>
        <strain evidence="1">S191</strain>
    </source>
</reference>
<dbReference type="Proteomes" id="UP000673691">
    <property type="component" value="Unassembled WGS sequence"/>
</dbReference>
<organism evidence="1 2">
    <name type="scientific">Olpidium bornovanus</name>
    <dbReference type="NCBI Taxonomy" id="278681"/>
    <lineage>
        <taxon>Eukaryota</taxon>
        <taxon>Fungi</taxon>
        <taxon>Fungi incertae sedis</taxon>
        <taxon>Olpidiomycota</taxon>
        <taxon>Olpidiomycotina</taxon>
        <taxon>Olpidiomycetes</taxon>
        <taxon>Olpidiales</taxon>
        <taxon>Olpidiaceae</taxon>
        <taxon>Olpidium</taxon>
    </lineage>
</organism>
<keyword evidence="2" id="KW-1185">Reference proteome</keyword>
<comment type="caution">
    <text evidence="1">The sequence shown here is derived from an EMBL/GenBank/DDBJ whole genome shotgun (WGS) entry which is preliminary data.</text>
</comment>
<dbReference type="EMBL" id="JAEFCI010000949">
    <property type="protein sequence ID" value="KAG5463224.1"/>
    <property type="molecule type" value="Genomic_DNA"/>
</dbReference>
<evidence type="ECO:0000313" key="1">
    <source>
        <dbReference type="EMBL" id="KAG5463224.1"/>
    </source>
</evidence>
<sequence length="146" mass="16064">MLIRTTRLAAASTMETPDRPYLHSSGPGAEVNLISAKQACHALRQPDSWGVILNPRTIKLSAVEAETNPTRNEEEAQNPLVYFDTDRAAIDLAAHIKAKLVELRGPLCKRFEKRLLSFTPVMPDKLPLVAQLSSTAEHEINLEPGA</sequence>
<accession>A0A8H8DLS0</accession>
<dbReference type="AlphaFoldDB" id="A0A8H8DLS0"/>
<evidence type="ECO:0000313" key="2">
    <source>
        <dbReference type="Proteomes" id="UP000673691"/>
    </source>
</evidence>
<gene>
    <name evidence="1" type="ORF">BJ554DRAFT_910</name>
</gene>
<protein>
    <submittedName>
        <fullName evidence="1">Uncharacterized protein</fullName>
    </submittedName>
</protein>
<name>A0A8H8DLS0_9FUNG</name>